<keyword evidence="6" id="KW-0808">Transferase</keyword>
<keyword evidence="15" id="KW-1185">Reference proteome</keyword>
<evidence type="ECO:0000313" key="15">
    <source>
        <dbReference type="Proteomes" id="UP000192534"/>
    </source>
</evidence>
<evidence type="ECO:0000256" key="4">
    <source>
        <dbReference type="ARBA" id="ARBA00012149"/>
    </source>
</evidence>
<dbReference type="InterPro" id="IPR033580">
    <property type="entry name" value="Nurim-like"/>
</dbReference>
<comment type="similarity">
    <text evidence="3">Belongs to the nurim family.</text>
</comment>
<dbReference type="EC" id="2.1.1.334" evidence="4"/>
<evidence type="ECO:0000256" key="10">
    <source>
        <dbReference type="ARBA" id="ARBA00023136"/>
    </source>
</evidence>
<feature type="transmembrane region" description="Helical" evidence="12">
    <location>
        <begin position="94"/>
        <end position="113"/>
    </location>
</feature>
<dbReference type="PANTHER" id="PTHR31040">
    <property type="entry name" value="NURIM"/>
    <property type="match status" value="1"/>
</dbReference>
<comment type="caution">
    <text evidence="14">The sequence shown here is derived from an EMBL/GenBank/DDBJ whole genome shotgun (WGS) entry which is preliminary data.</text>
</comment>
<comment type="subcellular location">
    <subcellularLocation>
        <location evidence="2">Membrane</location>
        <topology evidence="2">Multi-pass membrane protein</topology>
    </subcellularLocation>
</comment>
<evidence type="ECO:0000256" key="6">
    <source>
        <dbReference type="ARBA" id="ARBA00022679"/>
    </source>
</evidence>
<evidence type="ECO:0000256" key="1">
    <source>
        <dbReference type="ARBA" id="ARBA00002096"/>
    </source>
</evidence>
<accession>A0A1X0II16</accession>
<evidence type="ECO:0000256" key="2">
    <source>
        <dbReference type="ARBA" id="ARBA00004141"/>
    </source>
</evidence>
<feature type="transmembrane region" description="Helical" evidence="12">
    <location>
        <begin position="55"/>
        <end position="73"/>
    </location>
</feature>
<organism evidence="14 15">
    <name type="scientific">Mycolicibacterium rhodesiae</name>
    <name type="common">Mycobacterium rhodesiae</name>
    <dbReference type="NCBI Taxonomy" id="36814"/>
    <lineage>
        <taxon>Bacteria</taxon>
        <taxon>Bacillati</taxon>
        <taxon>Actinomycetota</taxon>
        <taxon>Actinomycetes</taxon>
        <taxon>Mycobacteriales</taxon>
        <taxon>Mycobacteriaceae</taxon>
        <taxon>Mycolicibacterium</taxon>
    </lineage>
</organism>
<evidence type="ECO:0000256" key="8">
    <source>
        <dbReference type="ARBA" id="ARBA00022692"/>
    </source>
</evidence>
<protein>
    <recommendedName>
        <fullName evidence="4">methanethiol S-methyltransferase</fullName>
        <ecNumber evidence="4">2.1.1.334</ecNumber>
    </recommendedName>
</protein>
<proteinExistence type="inferred from homology"/>
<dbReference type="NCBIfam" id="NF045656">
    <property type="entry name" value="MeththiolMtaseMddA"/>
    <property type="match status" value="1"/>
</dbReference>
<dbReference type="PANTHER" id="PTHR31040:SF1">
    <property type="entry name" value="NURIM"/>
    <property type="match status" value="1"/>
</dbReference>
<feature type="transmembrane region" description="Helical" evidence="12">
    <location>
        <begin position="20"/>
        <end position="43"/>
    </location>
</feature>
<dbReference type="GO" id="GO:0032259">
    <property type="term" value="P:methylation"/>
    <property type="evidence" value="ECO:0007669"/>
    <property type="project" value="UniProtKB-KW"/>
</dbReference>
<sequence length="273" mass="30548">MTHNPASARERTRRIMIAGYGLASYLVFLVAFCYAVAFVGGIVVPRTVDHGIDGAPWGLAFLINTALLGLFAVQHSVMARPAFKRWWSRFVPQAMERSTYVLLASLVLLLLYWQWRTMSGVIWQVDQPAIRALLWTVFAAGWATVLAATFMIDHFELFGLRQVFAAWRGSPRRKTGFRATLLYRLVRHPLMLGFLIAFWATPVMTVGHLLFAIGTTGYILLALQLEERDLIAELGDSYRDYRTQVPMLVPGLRSRSCPVTGAVEDGFSPAPPG</sequence>
<dbReference type="InterPro" id="IPR054700">
    <property type="entry name" value="MddA"/>
</dbReference>
<keyword evidence="10 12" id="KW-0472">Membrane</keyword>
<evidence type="ECO:0000256" key="5">
    <source>
        <dbReference type="ARBA" id="ARBA00022603"/>
    </source>
</evidence>
<keyword evidence="9 12" id="KW-1133">Transmembrane helix</keyword>
<evidence type="ECO:0000256" key="12">
    <source>
        <dbReference type="SAM" id="Phobius"/>
    </source>
</evidence>
<keyword evidence="5" id="KW-0489">Methyltransferase</keyword>
<dbReference type="GO" id="GO:0016020">
    <property type="term" value="C:membrane"/>
    <property type="evidence" value="ECO:0007669"/>
    <property type="project" value="UniProtKB-SubCell"/>
</dbReference>
<dbReference type="OrthoDB" id="9789029at2"/>
<feature type="transmembrane region" description="Helical" evidence="12">
    <location>
        <begin position="133"/>
        <end position="152"/>
    </location>
</feature>
<evidence type="ECO:0000256" key="3">
    <source>
        <dbReference type="ARBA" id="ARBA00010631"/>
    </source>
</evidence>
<gene>
    <name evidence="14" type="ORF">BST42_28225</name>
</gene>
<comment type="function">
    <text evidence="1">Catalyzes the methylation of methanethiol (MeSH) to yield dimethylsulphide (DMS).</text>
</comment>
<dbReference type="GO" id="GO:0008168">
    <property type="term" value="F:methyltransferase activity"/>
    <property type="evidence" value="ECO:0007669"/>
    <property type="project" value="UniProtKB-KW"/>
</dbReference>
<dbReference type="Proteomes" id="UP000192534">
    <property type="component" value="Unassembled WGS sequence"/>
</dbReference>
<evidence type="ECO:0000256" key="7">
    <source>
        <dbReference type="ARBA" id="ARBA00022691"/>
    </source>
</evidence>
<keyword evidence="8 12" id="KW-0812">Transmembrane</keyword>
<evidence type="ECO:0000313" key="14">
    <source>
        <dbReference type="EMBL" id="ORB47166.1"/>
    </source>
</evidence>
<comment type="catalytic activity">
    <reaction evidence="11">
        <text>methanethiol + S-adenosyl-L-methionine = dimethyl sulfide + S-adenosyl-L-homocysteine + H(+)</text>
        <dbReference type="Rhea" id="RHEA:50428"/>
        <dbReference type="ChEBI" id="CHEBI:15378"/>
        <dbReference type="ChEBI" id="CHEBI:16007"/>
        <dbReference type="ChEBI" id="CHEBI:17437"/>
        <dbReference type="ChEBI" id="CHEBI:57856"/>
        <dbReference type="ChEBI" id="CHEBI:59789"/>
        <dbReference type="EC" id="2.1.1.334"/>
    </reaction>
</comment>
<dbReference type="Gene3D" id="1.20.120.1630">
    <property type="match status" value="1"/>
</dbReference>
<feature type="domain" description="NnrU" evidence="13">
    <location>
        <begin position="66"/>
        <end position="223"/>
    </location>
</feature>
<dbReference type="RefSeq" id="WP_083123013.1">
    <property type="nucleotide sequence ID" value="NZ_JACKUO010000017.1"/>
</dbReference>
<evidence type="ECO:0000256" key="11">
    <source>
        <dbReference type="ARBA" id="ARBA00048134"/>
    </source>
</evidence>
<dbReference type="AlphaFoldDB" id="A0A1X0II16"/>
<keyword evidence="7" id="KW-0949">S-adenosyl-L-methionine</keyword>
<evidence type="ECO:0000259" key="13">
    <source>
        <dbReference type="Pfam" id="PF07298"/>
    </source>
</evidence>
<dbReference type="Pfam" id="PF07298">
    <property type="entry name" value="NnrU"/>
    <property type="match status" value="1"/>
</dbReference>
<evidence type="ECO:0000256" key="9">
    <source>
        <dbReference type="ARBA" id="ARBA00022989"/>
    </source>
</evidence>
<dbReference type="InterPro" id="IPR009915">
    <property type="entry name" value="NnrU_dom"/>
</dbReference>
<dbReference type="EMBL" id="MVIH01000031">
    <property type="protein sequence ID" value="ORB47166.1"/>
    <property type="molecule type" value="Genomic_DNA"/>
</dbReference>
<name>A0A1X0II16_MYCRH</name>
<reference evidence="14 15" key="1">
    <citation type="submission" date="2016-12" db="EMBL/GenBank/DDBJ databases">
        <title>The new phylogeny of genus Mycobacterium.</title>
        <authorList>
            <person name="Tortoli E."/>
            <person name="Trovato A."/>
            <person name="Cirillo D.M."/>
        </authorList>
    </citation>
    <scope>NUCLEOTIDE SEQUENCE [LARGE SCALE GENOMIC DNA]</scope>
    <source>
        <strain evidence="14 15">DSM 44223</strain>
    </source>
</reference>